<organism evidence="8 9">
    <name type="scientific">Aquicella lusitana</name>
    <dbReference type="NCBI Taxonomy" id="254246"/>
    <lineage>
        <taxon>Bacteria</taxon>
        <taxon>Pseudomonadati</taxon>
        <taxon>Pseudomonadota</taxon>
        <taxon>Gammaproteobacteria</taxon>
        <taxon>Legionellales</taxon>
        <taxon>Coxiellaceae</taxon>
        <taxon>Aquicella</taxon>
    </lineage>
</organism>
<dbReference type="InterPro" id="IPR045066">
    <property type="entry name" value="Beta_CA_cladeB"/>
</dbReference>
<dbReference type="InterPro" id="IPR036874">
    <property type="entry name" value="Carbonic_anhydrase_sf"/>
</dbReference>
<proteinExistence type="inferred from homology"/>
<evidence type="ECO:0000256" key="4">
    <source>
        <dbReference type="ARBA" id="ARBA00022833"/>
    </source>
</evidence>
<gene>
    <name evidence="8" type="ORF">C8D86_1341</name>
</gene>
<dbReference type="SUPFAM" id="SSF53056">
    <property type="entry name" value="beta-carbonic anhydrase, cab"/>
    <property type="match status" value="1"/>
</dbReference>
<evidence type="ECO:0000256" key="6">
    <source>
        <dbReference type="ARBA" id="ARBA00048348"/>
    </source>
</evidence>
<dbReference type="EMBL" id="QQAX01000034">
    <property type="protein sequence ID" value="RDI38048.1"/>
    <property type="molecule type" value="Genomic_DNA"/>
</dbReference>
<feature type="binding site" evidence="7">
    <location>
        <position position="41"/>
    </location>
    <ligand>
        <name>Zn(2+)</name>
        <dbReference type="ChEBI" id="CHEBI:29105"/>
    </ligand>
</feature>
<dbReference type="Proteomes" id="UP000254720">
    <property type="component" value="Unassembled WGS sequence"/>
</dbReference>
<feature type="binding site" evidence="7">
    <location>
        <position position="39"/>
    </location>
    <ligand>
        <name>Zn(2+)</name>
        <dbReference type="ChEBI" id="CHEBI:29105"/>
    </ligand>
</feature>
<feature type="binding site" evidence="7">
    <location>
        <position position="106"/>
    </location>
    <ligand>
        <name>Zn(2+)</name>
        <dbReference type="ChEBI" id="CHEBI:29105"/>
    </ligand>
</feature>
<evidence type="ECO:0000256" key="3">
    <source>
        <dbReference type="ARBA" id="ARBA00022723"/>
    </source>
</evidence>
<accession>A0A370G2K2</accession>
<comment type="catalytic activity">
    <reaction evidence="6">
        <text>hydrogencarbonate + H(+) = CO2 + H2O</text>
        <dbReference type="Rhea" id="RHEA:10748"/>
        <dbReference type="ChEBI" id="CHEBI:15377"/>
        <dbReference type="ChEBI" id="CHEBI:15378"/>
        <dbReference type="ChEBI" id="CHEBI:16526"/>
        <dbReference type="ChEBI" id="CHEBI:17544"/>
        <dbReference type="EC" id="4.2.1.1"/>
    </reaction>
</comment>
<comment type="cofactor">
    <cofactor evidence="7">
        <name>Zn(2+)</name>
        <dbReference type="ChEBI" id="CHEBI:29105"/>
    </cofactor>
    <text evidence="7">Binds 1 zinc ion per subunit.</text>
</comment>
<name>A0A370G2K2_9COXI</name>
<keyword evidence="4 7" id="KW-0862">Zinc</keyword>
<dbReference type="OrthoDB" id="9797527at2"/>
<dbReference type="GO" id="GO:0008270">
    <property type="term" value="F:zinc ion binding"/>
    <property type="evidence" value="ECO:0007669"/>
    <property type="project" value="InterPro"/>
</dbReference>
<protein>
    <recommendedName>
        <fullName evidence="2">carbonic anhydrase</fullName>
        <ecNumber evidence="2">4.2.1.1</ecNumber>
    </recommendedName>
</protein>
<feature type="binding site" evidence="7">
    <location>
        <position position="103"/>
    </location>
    <ligand>
        <name>Zn(2+)</name>
        <dbReference type="ChEBI" id="CHEBI:29105"/>
    </ligand>
</feature>
<dbReference type="PANTHER" id="PTHR11002:SF76">
    <property type="entry name" value="CARBONIC ANHYDRASE"/>
    <property type="match status" value="1"/>
</dbReference>
<reference evidence="8 9" key="1">
    <citation type="submission" date="2018-07" db="EMBL/GenBank/DDBJ databases">
        <title>Genomic Encyclopedia of Type Strains, Phase IV (KMG-IV): sequencing the most valuable type-strain genomes for metagenomic binning, comparative biology and taxonomic classification.</title>
        <authorList>
            <person name="Goeker M."/>
        </authorList>
    </citation>
    <scope>NUCLEOTIDE SEQUENCE [LARGE SCALE GENOMIC DNA]</scope>
    <source>
        <strain evidence="8 9">DSM 16500</strain>
    </source>
</reference>
<dbReference type="RefSeq" id="WP_114835367.1">
    <property type="nucleotide sequence ID" value="NZ_LR699114.1"/>
</dbReference>
<dbReference type="CDD" id="cd00884">
    <property type="entry name" value="beta_CA_cladeB"/>
    <property type="match status" value="1"/>
</dbReference>
<comment type="similarity">
    <text evidence="1">Belongs to the beta-class carbonic anhydrase family.</text>
</comment>
<evidence type="ECO:0000313" key="8">
    <source>
        <dbReference type="EMBL" id="RDI38048.1"/>
    </source>
</evidence>
<dbReference type="PANTHER" id="PTHR11002">
    <property type="entry name" value="CARBONIC ANHYDRASE"/>
    <property type="match status" value="1"/>
</dbReference>
<evidence type="ECO:0000256" key="2">
    <source>
        <dbReference type="ARBA" id="ARBA00012925"/>
    </source>
</evidence>
<evidence type="ECO:0000256" key="5">
    <source>
        <dbReference type="ARBA" id="ARBA00023239"/>
    </source>
</evidence>
<evidence type="ECO:0000313" key="9">
    <source>
        <dbReference type="Proteomes" id="UP000254720"/>
    </source>
</evidence>
<keyword evidence="3 7" id="KW-0479">Metal-binding</keyword>
<dbReference type="AlphaFoldDB" id="A0A370G2K2"/>
<dbReference type="EC" id="4.2.1.1" evidence="2"/>
<dbReference type="GO" id="GO:0004089">
    <property type="term" value="F:carbonate dehydratase activity"/>
    <property type="evidence" value="ECO:0007669"/>
    <property type="project" value="UniProtKB-EC"/>
</dbReference>
<keyword evidence="9" id="KW-1185">Reference proteome</keyword>
<dbReference type="InterPro" id="IPR001765">
    <property type="entry name" value="Carbonic_anhydrase"/>
</dbReference>
<comment type="caution">
    <text evidence="8">The sequence shown here is derived from an EMBL/GenBank/DDBJ whole genome shotgun (WGS) entry which is preliminary data.</text>
</comment>
<keyword evidence="5" id="KW-0456">Lyase</keyword>
<evidence type="ECO:0000256" key="7">
    <source>
        <dbReference type="PIRSR" id="PIRSR601765-1"/>
    </source>
</evidence>
<dbReference type="SMART" id="SM00947">
    <property type="entry name" value="Pro_CA"/>
    <property type="match status" value="1"/>
</dbReference>
<dbReference type="Pfam" id="PF00484">
    <property type="entry name" value="Pro_CA"/>
    <property type="match status" value="1"/>
</dbReference>
<evidence type="ECO:0000256" key="1">
    <source>
        <dbReference type="ARBA" id="ARBA00006217"/>
    </source>
</evidence>
<dbReference type="Gene3D" id="3.40.1050.10">
    <property type="entry name" value="Carbonic anhydrase"/>
    <property type="match status" value="1"/>
</dbReference>
<sequence>MKKLIKGIIDFREKSLTAYREKFSMLAYSQSPDVLFIGCCDSRVVPNVFASTDPGDLFVMRNIGNLVPPFEMTARHSSATPVAAAIEFSLLTLNVNHIVVCGHSDCGAMRFFTHPANSQSAQTNLAEWLTHAVPSFERFKACCHANMAEPHNVLSKINVLQQLDHLKTYPIIQERLNKQTLQLHGWWFELAKADVYQYEADKNDFILIDAAYAEKMLKTL</sequence>